<evidence type="ECO:0000256" key="9">
    <source>
        <dbReference type="SAM" id="MobiDB-lite"/>
    </source>
</evidence>
<keyword evidence="4 10" id="KW-0812">Transmembrane</keyword>
<evidence type="ECO:0000256" key="10">
    <source>
        <dbReference type="SAM" id="Phobius"/>
    </source>
</evidence>
<keyword evidence="6 10" id="KW-1133">Transmembrane helix</keyword>
<sequence>MFFIPLGDRVFDTRMILFQIVTLQLAHYITLGILIMGVDFVLGVKPTVEQFFSYKAVNVSNRIGIATMISFFLNALSGSLLLFVVVQRSQKCLDFTITIYIVHFFICVFYKAFPVYWEWWVCTIICIVAMITLGEYICYKREIRDIPITQSAPEDKNQDDVSITIEKDPERTK</sequence>
<keyword evidence="7" id="KW-0333">Golgi apparatus</keyword>
<keyword evidence="12" id="KW-1185">Reference proteome</keyword>
<keyword evidence="8 10" id="KW-0472">Membrane</keyword>
<keyword evidence="5" id="KW-0653">Protein transport</keyword>
<comment type="subcellular location">
    <subcellularLocation>
        <location evidence="1">Golgi apparatus membrane</location>
        <topology evidence="1">Multi-pass membrane protein</topology>
    </subcellularLocation>
</comment>
<evidence type="ECO:0000256" key="6">
    <source>
        <dbReference type="ARBA" id="ARBA00022989"/>
    </source>
</evidence>
<evidence type="ECO:0000256" key="2">
    <source>
        <dbReference type="ARBA" id="ARBA00008160"/>
    </source>
</evidence>
<dbReference type="GO" id="GO:0043001">
    <property type="term" value="P:Golgi to plasma membrane protein transport"/>
    <property type="evidence" value="ECO:0007669"/>
    <property type="project" value="TreeGrafter"/>
</dbReference>
<reference evidence="11 12" key="1">
    <citation type="submission" date="2024-03" db="EMBL/GenBank/DDBJ databases">
        <title>The Acrasis kona genome and developmental transcriptomes reveal deep origins of eukaryotic multicellular pathways.</title>
        <authorList>
            <person name="Sheikh S."/>
            <person name="Fu C.-J."/>
            <person name="Brown M.W."/>
            <person name="Baldauf S.L."/>
        </authorList>
    </citation>
    <scope>NUCLEOTIDE SEQUENCE [LARGE SCALE GENOMIC DNA]</scope>
    <source>
        <strain evidence="11 12">ATCC MYA-3509</strain>
    </source>
</reference>
<evidence type="ECO:0000256" key="1">
    <source>
        <dbReference type="ARBA" id="ARBA00004653"/>
    </source>
</evidence>
<dbReference type="PANTHER" id="PTHR12952">
    <property type="entry name" value="SYS1"/>
    <property type="match status" value="1"/>
</dbReference>
<dbReference type="Pfam" id="PF09801">
    <property type="entry name" value="SYS1"/>
    <property type="match status" value="1"/>
</dbReference>
<feature type="transmembrane region" description="Helical" evidence="10">
    <location>
        <begin position="21"/>
        <end position="43"/>
    </location>
</feature>
<evidence type="ECO:0000256" key="3">
    <source>
        <dbReference type="ARBA" id="ARBA00022448"/>
    </source>
</evidence>
<organism evidence="11 12">
    <name type="scientific">Acrasis kona</name>
    <dbReference type="NCBI Taxonomy" id="1008807"/>
    <lineage>
        <taxon>Eukaryota</taxon>
        <taxon>Discoba</taxon>
        <taxon>Heterolobosea</taxon>
        <taxon>Tetramitia</taxon>
        <taxon>Eutetramitia</taxon>
        <taxon>Acrasidae</taxon>
        <taxon>Acrasis</taxon>
    </lineage>
</organism>
<comment type="similarity">
    <text evidence="2">Belongs to the SYS1 family.</text>
</comment>
<evidence type="ECO:0000256" key="7">
    <source>
        <dbReference type="ARBA" id="ARBA00023034"/>
    </source>
</evidence>
<feature type="transmembrane region" description="Helical" evidence="10">
    <location>
        <begin position="119"/>
        <end position="139"/>
    </location>
</feature>
<feature type="transmembrane region" description="Helical" evidence="10">
    <location>
        <begin position="63"/>
        <end position="86"/>
    </location>
</feature>
<dbReference type="InterPro" id="IPR019185">
    <property type="entry name" value="Integral_membrane_SYS1-rel"/>
</dbReference>
<name>A0AAW2Z4P1_9EUKA</name>
<evidence type="ECO:0000256" key="5">
    <source>
        <dbReference type="ARBA" id="ARBA00022927"/>
    </source>
</evidence>
<evidence type="ECO:0000256" key="4">
    <source>
        <dbReference type="ARBA" id="ARBA00022692"/>
    </source>
</evidence>
<feature type="transmembrane region" description="Helical" evidence="10">
    <location>
        <begin position="93"/>
        <end position="113"/>
    </location>
</feature>
<dbReference type="GO" id="GO:0006895">
    <property type="term" value="P:Golgi to endosome transport"/>
    <property type="evidence" value="ECO:0007669"/>
    <property type="project" value="TreeGrafter"/>
</dbReference>
<dbReference type="PANTHER" id="PTHR12952:SF0">
    <property type="entry name" value="PROTEIN SYS1 HOMOLOG"/>
    <property type="match status" value="1"/>
</dbReference>
<proteinExistence type="inferred from homology"/>
<dbReference type="AlphaFoldDB" id="A0AAW2Z4P1"/>
<comment type="caution">
    <text evidence="11">The sequence shown here is derived from an EMBL/GenBank/DDBJ whole genome shotgun (WGS) entry which is preliminary data.</text>
</comment>
<evidence type="ECO:0000256" key="8">
    <source>
        <dbReference type="ARBA" id="ARBA00023136"/>
    </source>
</evidence>
<dbReference type="GO" id="GO:0005829">
    <property type="term" value="C:cytosol"/>
    <property type="evidence" value="ECO:0007669"/>
    <property type="project" value="GOC"/>
</dbReference>
<accession>A0AAW2Z4P1</accession>
<protein>
    <submittedName>
        <fullName evidence="11">Sys</fullName>
    </submittedName>
</protein>
<dbReference type="Proteomes" id="UP001431209">
    <property type="component" value="Unassembled WGS sequence"/>
</dbReference>
<dbReference type="EMBL" id="JAOPGA020001071">
    <property type="protein sequence ID" value="KAL0484803.1"/>
    <property type="molecule type" value="Genomic_DNA"/>
</dbReference>
<keyword evidence="3" id="KW-0813">Transport</keyword>
<evidence type="ECO:0000313" key="11">
    <source>
        <dbReference type="EMBL" id="KAL0484803.1"/>
    </source>
</evidence>
<gene>
    <name evidence="11" type="ORF">AKO1_003661</name>
</gene>
<dbReference type="GO" id="GO:0000139">
    <property type="term" value="C:Golgi membrane"/>
    <property type="evidence" value="ECO:0007669"/>
    <property type="project" value="UniProtKB-SubCell"/>
</dbReference>
<dbReference type="GO" id="GO:0005802">
    <property type="term" value="C:trans-Golgi network"/>
    <property type="evidence" value="ECO:0007669"/>
    <property type="project" value="TreeGrafter"/>
</dbReference>
<evidence type="ECO:0000313" key="12">
    <source>
        <dbReference type="Proteomes" id="UP001431209"/>
    </source>
</evidence>
<feature type="region of interest" description="Disordered" evidence="9">
    <location>
        <begin position="153"/>
        <end position="173"/>
    </location>
</feature>
<dbReference type="GO" id="GO:0034067">
    <property type="term" value="P:protein localization to Golgi apparatus"/>
    <property type="evidence" value="ECO:0007669"/>
    <property type="project" value="TreeGrafter"/>
</dbReference>